<feature type="transmembrane region" description="Helical" evidence="6">
    <location>
        <begin position="1096"/>
        <end position="1115"/>
    </location>
</feature>
<evidence type="ECO:0000256" key="2">
    <source>
        <dbReference type="ARBA" id="ARBA00004141"/>
    </source>
</evidence>
<dbReference type="Proteomes" id="UP001487740">
    <property type="component" value="Unassembled WGS sequence"/>
</dbReference>
<keyword evidence="5 6" id="KW-0472">Membrane</keyword>
<dbReference type="Pfam" id="PF13384">
    <property type="entry name" value="HTH_23"/>
    <property type="match status" value="1"/>
</dbReference>
<protein>
    <recommendedName>
        <fullName evidence="11">Transposase</fullName>
    </recommendedName>
</protein>
<sequence length="1220" mass="137185">MQTSVETRWTIIALHSQGLSASEVARKLGVSDTTVRSWVKRHRSTASVASKPRPGRPRLTNSLQDRVIVEAIRADPYITAKQIKEQYQLPCSINTIRNRMHSLRKDELNFDVPPMQGIPSGQILKEALWGASVKRKIGKDRGTRSSNSFSMCGVEEAEQDQHMAASHNSLISRGGNENSYMKKKCTSERRPEWLAVDVKHEARDEVKLEVKEEALEEEKDTSDLYTRVQGIHRCSLENGWAQSSIEDDSDNFTGTEPAILPLPLPAEHSGSYSDTGRAILPLPPPEDHTLRQEGLYITEAGSAILSLPPSEHHPIMHRRVNLRGAKLGIIPLAPQDPLLQERVNLGDTEPAILPLAPPQDPLLQERVNLGDTGPEIIPLAPGDLLAEEGLNLSDAKPEILTLEDPLAQKSVNLSNMEPALLSVTTCNDDPLMQERVASAASNQHVLGTPSHQGSLVQGSDPLETGCTSPTTVMSDTDDTSNSTVVLGSEEDRVSLSSDSDEIKECEEIGHEENEKCFMNATLLDSDSSSIDTEDDDMTFHNDVPKTDKIKEVPWIWKSGDFLPNLFFFNFSNSQATATGKITKSSTELDIFLYFFDAGLMDLITWETNKQYKYLTRPSLQYLDGWWDVTTSELYVFLGLCMLRPHIGDGSSRQFWTAVQEMYSSSHPKFMTEARFNMIAKMLHFSSNYIRTKDPLAKIRPVLSRLQKKFKAGIIPSRNLTIDESQILFSSRLNCKLSIPSKNHDYEVKTYVLCDCKTGFVTDFLIYSSVAMGFCKDYHGTAGAIVKRLLAPLYGKGHTVFMGDWCSNPKLFHYLYTKKVGACGVVKPDLKYCPKFDDITRRKSVAYHANNVLALKWQEQESVYLLSTVHEWQAASKSKPLAIVNHRNNTRIFGIADIQTHTGEIGVFKWYKELFFHLLDLAVLNTYALIAMKTGTKSKYRVFHQRLTKQILEKFMNETKEPKGLPPLAVPRRVITVPRDTYNTEQTTILVVIAAVGGDFNLTLTEALAGGIEEAFNSTLDDWADPANSTFWRSIFSCDAWISPQHLLFQLANGCFFVSYLAPSQSKGLLFMHCVLILGFLLYSTWAWNVICAPDVFSWNFIFMLLNMGQTLYIIYQMRPVKLNKELEALYEALFQPLNVPRLLFKRLVSVEYAQVMSLHAGEAYAMQNLTRTDRLGLLLSGKVNVMADNQFLHSITNMQFIDSPEFESSRASLEDKFKVF</sequence>
<evidence type="ECO:0000259" key="7">
    <source>
        <dbReference type="Pfam" id="PF04831"/>
    </source>
</evidence>
<dbReference type="InterPro" id="IPR006916">
    <property type="entry name" value="POPDC1-3"/>
</dbReference>
<dbReference type="InterPro" id="IPR009057">
    <property type="entry name" value="Homeodomain-like_sf"/>
</dbReference>
<comment type="caution">
    <text evidence="9">The sequence shown here is derived from an EMBL/GenBank/DDBJ whole genome shotgun (WGS) entry which is preliminary data.</text>
</comment>
<dbReference type="GO" id="GO:0051146">
    <property type="term" value="P:striated muscle cell differentiation"/>
    <property type="evidence" value="ECO:0007669"/>
    <property type="project" value="TreeGrafter"/>
</dbReference>
<dbReference type="GO" id="GO:0042391">
    <property type="term" value="P:regulation of membrane potential"/>
    <property type="evidence" value="ECO:0007669"/>
    <property type="project" value="TreeGrafter"/>
</dbReference>
<dbReference type="GO" id="GO:0030552">
    <property type="term" value="F:cAMP binding"/>
    <property type="evidence" value="ECO:0007669"/>
    <property type="project" value="TreeGrafter"/>
</dbReference>
<comment type="subcellular location">
    <subcellularLocation>
        <location evidence="2">Membrane</location>
        <topology evidence="2">Multi-pass membrane protein</topology>
    </subcellularLocation>
    <subcellularLocation>
        <location evidence="1">Nucleus</location>
    </subcellularLocation>
</comment>
<dbReference type="Gene3D" id="1.10.10.10">
    <property type="entry name" value="Winged helix-like DNA-binding domain superfamily/Winged helix DNA-binding domain"/>
    <property type="match status" value="1"/>
</dbReference>
<accession>A0AAW0U6M6</accession>
<keyword evidence="10" id="KW-1185">Reference proteome</keyword>
<evidence type="ECO:0000256" key="1">
    <source>
        <dbReference type="ARBA" id="ARBA00004123"/>
    </source>
</evidence>
<keyword evidence="4 6" id="KW-1133">Transmembrane helix</keyword>
<organism evidence="9 10">
    <name type="scientific">Scylla paramamosain</name>
    <name type="common">Mud crab</name>
    <dbReference type="NCBI Taxonomy" id="85552"/>
    <lineage>
        <taxon>Eukaryota</taxon>
        <taxon>Metazoa</taxon>
        <taxon>Ecdysozoa</taxon>
        <taxon>Arthropoda</taxon>
        <taxon>Crustacea</taxon>
        <taxon>Multicrustacea</taxon>
        <taxon>Malacostraca</taxon>
        <taxon>Eumalacostraca</taxon>
        <taxon>Eucarida</taxon>
        <taxon>Decapoda</taxon>
        <taxon>Pleocyemata</taxon>
        <taxon>Brachyura</taxon>
        <taxon>Eubrachyura</taxon>
        <taxon>Portunoidea</taxon>
        <taxon>Portunidae</taxon>
        <taxon>Portuninae</taxon>
        <taxon>Scylla</taxon>
    </lineage>
</organism>
<gene>
    <name evidence="9" type="ORF">O3P69_005663</name>
</gene>
<dbReference type="GO" id="GO:0007507">
    <property type="term" value="P:heart development"/>
    <property type="evidence" value="ECO:0007669"/>
    <property type="project" value="TreeGrafter"/>
</dbReference>
<evidence type="ECO:0000256" key="5">
    <source>
        <dbReference type="ARBA" id="ARBA00023136"/>
    </source>
</evidence>
<proteinExistence type="predicted"/>
<feature type="transmembrane region" description="Helical" evidence="6">
    <location>
        <begin position="1068"/>
        <end position="1090"/>
    </location>
</feature>
<reference evidence="9 10" key="1">
    <citation type="submission" date="2023-03" db="EMBL/GenBank/DDBJ databases">
        <title>High-quality genome of Scylla paramamosain provides insights in environmental adaptation.</title>
        <authorList>
            <person name="Zhang L."/>
        </authorList>
    </citation>
    <scope>NUCLEOTIDE SEQUENCE [LARGE SCALE GENOMIC DNA]</scope>
    <source>
        <strain evidence="9">LZ_2023a</strain>
        <tissue evidence="9">Muscle</tissue>
    </source>
</reference>
<dbReference type="PANTHER" id="PTHR12101">
    <property type="entry name" value="POPEYE DOMAIN CONTAINING PROTEIN"/>
    <property type="match status" value="1"/>
</dbReference>
<dbReference type="InterPro" id="IPR055272">
    <property type="entry name" value="POPDC1-3_dom"/>
</dbReference>
<evidence type="ECO:0000256" key="6">
    <source>
        <dbReference type="SAM" id="Phobius"/>
    </source>
</evidence>
<evidence type="ECO:0000313" key="9">
    <source>
        <dbReference type="EMBL" id="KAK8395727.1"/>
    </source>
</evidence>
<dbReference type="Pfam" id="PF04831">
    <property type="entry name" value="POPDC1-3"/>
    <property type="match status" value="1"/>
</dbReference>
<dbReference type="EMBL" id="JARAKH010000017">
    <property type="protein sequence ID" value="KAK8395727.1"/>
    <property type="molecule type" value="Genomic_DNA"/>
</dbReference>
<name>A0AAW0U6M6_SCYPA</name>
<keyword evidence="3 6" id="KW-0812">Transmembrane</keyword>
<dbReference type="SUPFAM" id="SSF46689">
    <property type="entry name" value="Homeodomain-like"/>
    <property type="match status" value="1"/>
</dbReference>
<evidence type="ECO:0000313" key="10">
    <source>
        <dbReference type="Proteomes" id="UP001487740"/>
    </source>
</evidence>
<evidence type="ECO:0000259" key="8">
    <source>
        <dbReference type="Pfam" id="PF13843"/>
    </source>
</evidence>
<evidence type="ECO:0008006" key="11">
    <source>
        <dbReference type="Google" id="ProtNLM"/>
    </source>
</evidence>
<dbReference type="InterPro" id="IPR036388">
    <property type="entry name" value="WH-like_DNA-bd_sf"/>
</dbReference>
<dbReference type="GO" id="GO:0042383">
    <property type="term" value="C:sarcolemma"/>
    <property type="evidence" value="ECO:0007669"/>
    <property type="project" value="TreeGrafter"/>
</dbReference>
<feature type="domain" description="POPDC1-3" evidence="7">
    <location>
        <begin position="1043"/>
        <end position="1180"/>
    </location>
</feature>
<evidence type="ECO:0000256" key="4">
    <source>
        <dbReference type="ARBA" id="ARBA00022989"/>
    </source>
</evidence>
<dbReference type="GO" id="GO:0005634">
    <property type="term" value="C:nucleus"/>
    <property type="evidence" value="ECO:0007669"/>
    <property type="project" value="UniProtKB-SubCell"/>
</dbReference>
<dbReference type="PANTHER" id="PTHR12101:SF30">
    <property type="entry name" value="POPEYE DOMAIN-CONTAINING PROTEIN 3-LIKE PROTEIN"/>
    <property type="match status" value="1"/>
</dbReference>
<feature type="domain" description="PiggyBac transposable element-derived protein" evidence="8">
    <location>
        <begin position="588"/>
        <end position="926"/>
    </location>
</feature>
<evidence type="ECO:0000256" key="3">
    <source>
        <dbReference type="ARBA" id="ARBA00022692"/>
    </source>
</evidence>
<dbReference type="AlphaFoldDB" id="A0AAW0U6M6"/>
<dbReference type="InterPro" id="IPR029526">
    <property type="entry name" value="PGBD"/>
</dbReference>
<dbReference type="Pfam" id="PF13843">
    <property type="entry name" value="DDE_Tnp_1_7"/>
    <property type="match status" value="1"/>
</dbReference>